<dbReference type="SUPFAM" id="SSF57667">
    <property type="entry name" value="beta-beta-alpha zinc fingers"/>
    <property type="match status" value="1"/>
</dbReference>
<keyword evidence="1" id="KW-0862">Zinc</keyword>
<evidence type="ECO:0000259" key="2">
    <source>
        <dbReference type="PROSITE" id="PS50157"/>
    </source>
</evidence>
<dbReference type="Proteomes" id="UP000694920">
    <property type="component" value="Unplaced"/>
</dbReference>
<dbReference type="Gene3D" id="3.30.160.60">
    <property type="entry name" value="Classic Zinc Finger"/>
    <property type="match status" value="1"/>
</dbReference>
<dbReference type="InterPro" id="IPR013087">
    <property type="entry name" value="Znf_C2H2_type"/>
</dbReference>
<reference evidence="4" key="1">
    <citation type="submission" date="2025-08" db="UniProtKB">
        <authorList>
            <consortium name="RefSeq"/>
        </authorList>
    </citation>
    <scope>IDENTIFICATION</scope>
</reference>
<dbReference type="InterPro" id="IPR036236">
    <property type="entry name" value="Znf_C2H2_sf"/>
</dbReference>
<organism evidence="3 4">
    <name type="scientific">Cephus cinctus</name>
    <name type="common">Wheat stem sawfly</name>
    <dbReference type="NCBI Taxonomy" id="211228"/>
    <lineage>
        <taxon>Eukaryota</taxon>
        <taxon>Metazoa</taxon>
        <taxon>Ecdysozoa</taxon>
        <taxon>Arthropoda</taxon>
        <taxon>Hexapoda</taxon>
        <taxon>Insecta</taxon>
        <taxon>Pterygota</taxon>
        <taxon>Neoptera</taxon>
        <taxon>Endopterygota</taxon>
        <taxon>Hymenoptera</taxon>
        <taxon>Cephoidea</taxon>
        <taxon>Cephidae</taxon>
        <taxon>Cephus</taxon>
    </lineage>
</organism>
<dbReference type="GeneID" id="112493830"/>
<dbReference type="Pfam" id="PF00096">
    <property type="entry name" value="zf-C2H2"/>
    <property type="match status" value="2"/>
</dbReference>
<keyword evidence="3" id="KW-1185">Reference proteome</keyword>
<gene>
    <name evidence="4" type="primary">LOC112493830</name>
</gene>
<protein>
    <submittedName>
        <fullName evidence="4">Longitudinals lacking protein, isoforms F/I/K/T-like</fullName>
    </submittedName>
</protein>
<dbReference type="PROSITE" id="PS50157">
    <property type="entry name" value="ZINC_FINGER_C2H2_2"/>
    <property type="match status" value="1"/>
</dbReference>
<dbReference type="RefSeq" id="XP_024937206.1">
    <property type="nucleotide sequence ID" value="XM_025081438.1"/>
</dbReference>
<proteinExistence type="predicted"/>
<name>A0AAJ7VXX8_CEPCN</name>
<evidence type="ECO:0000313" key="4">
    <source>
        <dbReference type="RefSeq" id="XP_024937206.1"/>
    </source>
</evidence>
<feature type="domain" description="C2H2-type" evidence="2">
    <location>
        <begin position="56"/>
        <end position="83"/>
    </location>
</feature>
<evidence type="ECO:0000313" key="3">
    <source>
        <dbReference type="Proteomes" id="UP000694920"/>
    </source>
</evidence>
<keyword evidence="1" id="KW-0479">Metal-binding</keyword>
<keyword evidence="1" id="KW-0863">Zinc-finger</keyword>
<dbReference type="GO" id="GO:0008270">
    <property type="term" value="F:zinc ion binding"/>
    <property type="evidence" value="ECO:0007669"/>
    <property type="project" value="UniProtKB-KW"/>
</dbReference>
<accession>A0AAJ7VXX8</accession>
<dbReference type="KEGG" id="ccin:112493830"/>
<sequence length="110" mass="13109">MIGHGLTTWTGEYHYRGRFGQPNYPDRKLAYMSSAHVNFRSSQRMNHNLDRRPGNFKCPKCGKAYRWLRNMKNHLKIECGMDPKECCPYCPHRTKYKSSLQKHIARIHLR</sequence>
<evidence type="ECO:0000256" key="1">
    <source>
        <dbReference type="PROSITE-ProRule" id="PRU00042"/>
    </source>
</evidence>
<dbReference type="SMART" id="SM00355">
    <property type="entry name" value="ZnF_C2H2"/>
    <property type="match status" value="2"/>
</dbReference>
<dbReference type="AlphaFoldDB" id="A0AAJ7VXX8"/>